<dbReference type="EMBL" id="HG722912">
    <property type="protein sequence ID" value="CDJ64159.1"/>
    <property type="molecule type" value="Genomic_DNA"/>
</dbReference>
<evidence type="ECO:0000259" key="2">
    <source>
        <dbReference type="Pfam" id="PF11875"/>
    </source>
</evidence>
<evidence type="ECO:0000313" key="3">
    <source>
        <dbReference type="EMBL" id="CDJ64159.1"/>
    </source>
</evidence>
<feature type="domain" description="DnaJ-like protein C11 C-terminal" evidence="2">
    <location>
        <begin position="3"/>
        <end position="76"/>
    </location>
</feature>
<proteinExistence type="predicted"/>
<evidence type="ECO:0000313" key="4">
    <source>
        <dbReference type="Proteomes" id="UP000030754"/>
    </source>
</evidence>
<keyword evidence="1" id="KW-0143">Chaperone</keyword>
<accession>U6MNX7</accession>
<keyword evidence="4" id="KW-1185">Reference proteome</keyword>
<evidence type="ECO:0000256" key="1">
    <source>
        <dbReference type="ARBA" id="ARBA00023186"/>
    </source>
</evidence>
<dbReference type="InterPro" id="IPR024586">
    <property type="entry name" value="DnaJ-like_C11_C"/>
</dbReference>
<dbReference type="Pfam" id="PF11875">
    <property type="entry name" value="DnaJ-like_C11_C"/>
    <property type="match status" value="1"/>
</dbReference>
<protein>
    <submittedName>
        <fullName evidence="3">DnaJ domain-containing protein, putative</fullName>
    </submittedName>
</protein>
<sequence>MRDIQNMQIEYRNKLEKEKSQNGLVVLRALYGNLRIRSCFLAQQQIGVVEEQHLEGPYIDVTIPLQLSGGDVSLYVLYTFRFAFGLF</sequence>
<dbReference type="VEuPathDB" id="ToxoDB:ENH_00061980"/>
<organism evidence="3 4">
    <name type="scientific">Eimeria necatrix</name>
    <dbReference type="NCBI Taxonomy" id="51315"/>
    <lineage>
        <taxon>Eukaryota</taxon>
        <taxon>Sar</taxon>
        <taxon>Alveolata</taxon>
        <taxon>Apicomplexa</taxon>
        <taxon>Conoidasida</taxon>
        <taxon>Coccidia</taxon>
        <taxon>Eucoccidiorida</taxon>
        <taxon>Eimeriorina</taxon>
        <taxon>Eimeriidae</taxon>
        <taxon>Eimeria</taxon>
    </lineage>
</organism>
<dbReference type="GeneID" id="25476337"/>
<gene>
    <name evidence="3" type="ORF">ENH_00061980</name>
</gene>
<dbReference type="RefSeq" id="XP_013432626.1">
    <property type="nucleotide sequence ID" value="XM_013577172.1"/>
</dbReference>
<dbReference type="OrthoDB" id="10250354at2759"/>
<dbReference type="AlphaFoldDB" id="U6MNX7"/>
<name>U6MNX7_9EIME</name>
<reference evidence="3" key="2">
    <citation type="submission" date="2013-10" db="EMBL/GenBank/DDBJ databases">
        <authorList>
            <person name="Aslett M."/>
        </authorList>
    </citation>
    <scope>NUCLEOTIDE SEQUENCE [LARGE SCALE GENOMIC DNA]</scope>
    <source>
        <strain evidence="3">Houghton</strain>
    </source>
</reference>
<dbReference type="Proteomes" id="UP000030754">
    <property type="component" value="Unassembled WGS sequence"/>
</dbReference>
<reference evidence="3" key="1">
    <citation type="submission" date="2013-10" db="EMBL/GenBank/DDBJ databases">
        <title>Genomic analysis of the causative agents of coccidiosis in chickens.</title>
        <authorList>
            <person name="Reid A.J."/>
            <person name="Blake D."/>
            <person name="Billington K."/>
            <person name="Browne H."/>
            <person name="Dunn M."/>
            <person name="Hung S."/>
            <person name="Kawahara F."/>
            <person name="Miranda-Saavedra D."/>
            <person name="Mourier T."/>
            <person name="Nagra H."/>
            <person name="Otto T.D."/>
            <person name="Rawlings N."/>
            <person name="Sanchez A."/>
            <person name="Sanders M."/>
            <person name="Subramaniam C."/>
            <person name="Tay Y."/>
            <person name="Dear P."/>
            <person name="Doerig C."/>
            <person name="Gruber A."/>
            <person name="Parkinson J."/>
            <person name="Shirley M."/>
            <person name="Wan K.L."/>
            <person name="Berriman M."/>
            <person name="Tomley F."/>
            <person name="Pain A."/>
        </authorList>
    </citation>
    <scope>NUCLEOTIDE SEQUENCE [LARGE SCALE GENOMIC DNA]</scope>
    <source>
        <strain evidence="3">Houghton</strain>
    </source>
</reference>